<dbReference type="PANTHER" id="PTHR44051">
    <property type="entry name" value="GLUTATHIONE S-TRANSFERASE-RELATED"/>
    <property type="match status" value="1"/>
</dbReference>
<dbReference type="Pfam" id="PF00043">
    <property type="entry name" value="GST_C"/>
    <property type="match status" value="1"/>
</dbReference>
<name>A0A2N5XKB8_9HYPH</name>
<dbReference type="OrthoDB" id="9803562at2"/>
<dbReference type="InterPro" id="IPR040079">
    <property type="entry name" value="Glutathione_S-Trfase"/>
</dbReference>
<dbReference type="Gene3D" id="1.20.1050.10">
    <property type="match status" value="1"/>
</dbReference>
<evidence type="ECO:0000259" key="3">
    <source>
        <dbReference type="PROSITE" id="PS50405"/>
    </source>
</evidence>
<dbReference type="InterPro" id="IPR004046">
    <property type="entry name" value="GST_C"/>
</dbReference>
<comment type="similarity">
    <text evidence="1">Belongs to the GST superfamily.</text>
</comment>
<evidence type="ECO:0000313" key="4">
    <source>
        <dbReference type="EMBL" id="PLW74924.1"/>
    </source>
</evidence>
<dbReference type="SUPFAM" id="SSF47616">
    <property type="entry name" value="GST C-terminal domain-like"/>
    <property type="match status" value="1"/>
</dbReference>
<accession>A0A2N5XKB8</accession>
<dbReference type="Pfam" id="PF02798">
    <property type="entry name" value="GST_N"/>
    <property type="match status" value="1"/>
</dbReference>
<dbReference type="PANTHER" id="PTHR44051:SF19">
    <property type="entry name" value="DISULFIDE-BOND OXIDOREDUCTASE YFCG"/>
    <property type="match status" value="1"/>
</dbReference>
<dbReference type="InterPro" id="IPR010987">
    <property type="entry name" value="Glutathione-S-Trfase_C-like"/>
</dbReference>
<dbReference type="EMBL" id="PKUQ01000055">
    <property type="protein sequence ID" value="PLW74924.1"/>
    <property type="molecule type" value="Genomic_DNA"/>
</dbReference>
<comment type="caution">
    <text evidence="4">The sequence shown here is derived from an EMBL/GenBank/DDBJ whole genome shotgun (WGS) entry which is preliminary data.</text>
</comment>
<dbReference type="PROSITE" id="PS50405">
    <property type="entry name" value="GST_CTER"/>
    <property type="match status" value="1"/>
</dbReference>
<feature type="domain" description="GST N-terminal" evidence="2">
    <location>
        <begin position="21"/>
        <end position="108"/>
    </location>
</feature>
<evidence type="ECO:0000259" key="2">
    <source>
        <dbReference type="PROSITE" id="PS50404"/>
    </source>
</evidence>
<dbReference type="SUPFAM" id="SSF52833">
    <property type="entry name" value="Thioredoxin-like"/>
    <property type="match status" value="1"/>
</dbReference>
<dbReference type="CDD" id="cd03048">
    <property type="entry name" value="GST_N_Ure2p_like"/>
    <property type="match status" value="1"/>
</dbReference>
<feature type="domain" description="GST C-terminal" evidence="3">
    <location>
        <begin position="111"/>
        <end position="236"/>
    </location>
</feature>
<dbReference type="InterPro" id="IPR036249">
    <property type="entry name" value="Thioredoxin-like_sf"/>
</dbReference>
<keyword evidence="4" id="KW-0808">Transferase</keyword>
<reference evidence="4 5" key="1">
    <citation type="submission" date="2018-01" db="EMBL/GenBank/DDBJ databases">
        <title>The draft genome sequence of Cohaesibacter sp. H1304.</title>
        <authorList>
            <person name="Wang N.-N."/>
            <person name="Du Z.-J."/>
        </authorList>
    </citation>
    <scope>NUCLEOTIDE SEQUENCE [LARGE SCALE GENOMIC DNA]</scope>
    <source>
        <strain evidence="4 5">H1304</strain>
    </source>
</reference>
<dbReference type="AlphaFoldDB" id="A0A2N5XKB8"/>
<dbReference type="InterPro" id="IPR036282">
    <property type="entry name" value="Glutathione-S-Trfase_C_sf"/>
</dbReference>
<keyword evidence="5" id="KW-1185">Reference proteome</keyword>
<proteinExistence type="inferred from homology"/>
<dbReference type="Gene3D" id="3.40.30.10">
    <property type="entry name" value="Glutaredoxin"/>
    <property type="match status" value="1"/>
</dbReference>
<evidence type="ECO:0000256" key="1">
    <source>
        <dbReference type="RuleBase" id="RU003494"/>
    </source>
</evidence>
<organism evidence="4 5">
    <name type="scientific">Cohaesibacter celericrescens</name>
    <dbReference type="NCBI Taxonomy" id="2067669"/>
    <lineage>
        <taxon>Bacteria</taxon>
        <taxon>Pseudomonadati</taxon>
        <taxon>Pseudomonadota</taxon>
        <taxon>Alphaproteobacteria</taxon>
        <taxon>Hyphomicrobiales</taxon>
        <taxon>Cohaesibacteraceae</taxon>
    </lineage>
</organism>
<gene>
    <name evidence="4" type="ORF">C0081_21690</name>
</gene>
<evidence type="ECO:0000313" key="5">
    <source>
        <dbReference type="Proteomes" id="UP000234881"/>
    </source>
</evidence>
<dbReference type="SFLD" id="SFLDG00358">
    <property type="entry name" value="Main_(cytGST)"/>
    <property type="match status" value="1"/>
</dbReference>
<dbReference type="InterPro" id="IPR004045">
    <property type="entry name" value="Glutathione_S-Trfase_N"/>
</dbReference>
<dbReference type="RefSeq" id="WP_101535824.1">
    <property type="nucleotide sequence ID" value="NZ_PKUQ01000055.1"/>
</dbReference>
<dbReference type="SFLD" id="SFLDS00019">
    <property type="entry name" value="Glutathione_Transferase_(cytos"/>
    <property type="match status" value="1"/>
</dbReference>
<sequence>MSDQKSLSAFPITGRWPAKNPDIIQLYSYPTPNGVKASIALEEMGLAYEAHTVTLSDADVKSPEFLSLNPNNKIPALIDPNGPDGAPIGLFESGAILIYLAEKTGTFLGETPRERATILQWLMFQMGGIGPMFGQMGFFVKFAGTAIEDPRPRERYINEAKRLLAVLDKELADRDWIAGNYSIADMAIAPWLRPITGIYEAADLVDLASFKNVGAYLERFLARPAVQKGILVPPRG</sequence>
<dbReference type="PROSITE" id="PS50404">
    <property type="entry name" value="GST_NTER"/>
    <property type="match status" value="1"/>
</dbReference>
<dbReference type="GO" id="GO:0016740">
    <property type="term" value="F:transferase activity"/>
    <property type="evidence" value="ECO:0007669"/>
    <property type="project" value="UniProtKB-KW"/>
</dbReference>
<dbReference type="Proteomes" id="UP000234881">
    <property type="component" value="Unassembled WGS sequence"/>
</dbReference>
<dbReference type="SFLD" id="SFLDG01151">
    <property type="entry name" value="Main.2:_Nu-like"/>
    <property type="match status" value="1"/>
</dbReference>
<dbReference type="CDD" id="cd03178">
    <property type="entry name" value="GST_C_Ure2p_like"/>
    <property type="match status" value="1"/>
</dbReference>
<protein>
    <submittedName>
        <fullName evidence="4">Glutathione S-transferase</fullName>
    </submittedName>
</protein>